<feature type="signal peptide" evidence="2">
    <location>
        <begin position="1"/>
        <end position="21"/>
    </location>
</feature>
<evidence type="ECO:0000313" key="4">
    <source>
        <dbReference type="Proteomes" id="UP000308133"/>
    </source>
</evidence>
<gene>
    <name evidence="3" type="ORF">C1H76_7440</name>
</gene>
<proteinExistence type="predicted"/>
<protein>
    <submittedName>
        <fullName evidence="3">Uncharacterized protein</fullName>
    </submittedName>
</protein>
<comment type="caution">
    <text evidence="3">The sequence shown here is derived from an EMBL/GenBank/DDBJ whole genome shotgun (WGS) entry which is preliminary data.</text>
</comment>
<feature type="chain" id="PRO_5020980260" evidence="2">
    <location>
        <begin position="22"/>
        <end position="286"/>
    </location>
</feature>
<name>A0A4U7AXC8_9PEZI</name>
<evidence type="ECO:0000313" key="3">
    <source>
        <dbReference type="EMBL" id="TKX20364.1"/>
    </source>
</evidence>
<dbReference type="Proteomes" id="UP000308133">
    <property type="component" value="Unassembled WGS sequence"/>
</dbReference>
<feature type="compositionally biased region" description="Polar residues" evidence="1">
    <location>
        <begin position="175"/>
        <end position="190"/>
    </location>
</feature>
<feature type="compositionally biased region" description="Polar residues" evidence="1">
    <location>
        <begin position="29"/>
        <end position="45"/>
    </location>
</feature>
<organism evidence="3 4">
    <name type="scientific">Elsinoe australis</name>
    <dbReference type="NCBI Taxonomy" id="40998"/>
    <lineage>
        <taxon>Eukaryota</taxon>
        <taxon>Fungi</taxon>
        <taxon>Dikarya</taxon>
        <taxon>Ascomycota</taxon>
        <taxon>Pezizomycotina</taxon>
        <taxon>Dothideomycetes</taxon>
        <taxon>Dothideomycetidae</taxon>
        <taxon>Myriangiales</taxon>
        <taxon>Elsinoaceae</taxon>
        <taxon>Elsinoe</taxon>
    </lineage>
</organism>
<feature type="region of interest" description="Disordered" evidence="1">
    <location>
        <begin position="22"/>
        <end position="48"/>
    </location>
</feature>
<accession>A0A4U7AXC8</accession>
<keyword evidence="2" id="KW-0732">Signal</keyword>
<sequence length="286" mass="30555">MTLRLNLRFFLSATTTTTTITTTTTTTTQHPTPWRHTSTRPQAQTPPKIPSVGQFEQNPILEHIGLQDPVIQHSPHVPAQHAIRDSDEANGQFSINSVQAVQPLLHQTNANGAAASETSAKFVPLLAQTVGLDADRGGLAHLDSPIRATQNVSQARNGLDGHQGITVDHSVAPLSQDTDATDNAHSNAAEKTSKDFQTLAEEEEEYWESSNSPSGEDQLNQVGHDPNDFLTIDSSDIVFGSHTGTHPLSFDHSISATGASSSATLREPGHTLSFGSTTQATALGYN</sequence>
<evidence type="ECO:0000256" key="1">
    <source>
        <dbReference type="SAM" id="MobiDB-lite"/>
    </source>
</evidence>
<dbReference type="EMBL" id="PTQR01000090">
    <property type="protein sequence ID" value="TKX20364.1"/>
    <property type="molecule type" value="Genomic_DNA"/>
</dbReference>
<dbReference type="AlphaFoldDB" id="A0A4U7AXC8"/>
<feature type="region of interest" description="Disordered" evidence="1">
    <location>
        <begin position="175"/>
        <end position="225"/>
    </location>
</feature>
<evidence type="ECO:0000256" key="2">
    <source>
        <dbReference type="SAM" id="SignalP"/>
    </source>
</evidence>
<reference evidence="3 4" key="1">
    <citation type="submission" date="2018-02" db="EMBL/GenBank/DDBJ databases">
        <title>Draft genome sequences of Elsinoe sp., causing black scab on jojoba.</title>
        <authorList>
            <person name="Stodart B."/>
            <person name="Jeffress S."/>
            <person name="Ash G."/>
            <person name="Arun Chinnappa K."/>
        </authorList>
    </citation>
    <scope>NUCLEOTIDE SEQUENCE [LARGE SCALE GENOMIC DNA]</scope>
    <source>
        <strain evidence="3 4">Hillstone_2</strain>
    </source>
</reference>